<dbReference type="Pfam" id="PF05811">
    <property type="entry name" value="DUF842"/>
    <property type="match status" value="1"/>
</dbReference>
<evidence type="ECO:0000313" key="1">
    <source>
        <dbReference type="Proteomes" id="UP000887561"/>
    </source>
</evidence>
<evidence type="ECO:0000313" key="2">
    <source>
        <dbReference type="WBParaSite" id="scaffold12169_cov242.g16118"/>
    </source>
</evidence>
<protein>
    <submittedName>
        <fullName evidence="2">Uncharacterized protein</fullName>
    </submittedName>
</protein>
<dbReference type="AlphaFoldDB" id="A0A915LI35"/>
<keyword evidence="1" id="KW-1185">Reference proteome</keyword>
<accession>A0A915LI35</accession>
<dbReference type="InterPro" id="IPR008560">
    <property type="entry name" value="DUF842_euk"/>
</dbReference>
<name>A0A915LI35_MELJA</name>
<dbReference type="WBParaSite" id="scaffold12169_cov242.g16118">
    <property type="protein sequence ID" value="scaffold12169_cov242.g16118"/>
    <property type="gene ID" value="scaffold12169_cov242.g16118"/>
</dbReference>
<organism evidence="1 2">
    <name type="scientific">Meloidogyne javanica</name>
    <name type="common">Root-knot nematode worm</name>
    <dbReference type="NCBI Taxonomy" id="6303"/>
    <lineage>
        <taxon>Eukaryota</taxon>
        <taxon>Metazoa</taxon>
        <taxon>Ecdysozoa</taxon>
        <taxon>Nematoda</taxon>
        <taxon>Chromadorea</taxon>
        <taxon>Rhabditida</taxon>
        <taxon>Tylenchina</taxon>
        <taxon>Tylenchomorpha</taxon>
        <taxon>Tylenchoidea</taxon>
        <taxon>Meloidogynidae</taxon>
        <taxon>Meloidogyninae</taxon>
        <taxon>Meloidogyne</taxon>
        <taxon>Meloidogyne incognita group</taxon>
    </lineage>
</organism>
<reference evidence="2" key="1">
    <citation type="submission" date="2022-11" db="UniProtKB">
        <authorList>
            <consortium name="WormBaseParasite"/>
        </authorList>
    </citation>
    <scope>IDENTIFICATION</scope>
</reference>
<sequence>MDPNLNEMNVAEEHLKESLEVMYSDIYKKYIRDIQRQSYLCAADCCKNLINQKEVAKCSEQCQDKLRKVFDKFDQESEAMNERKKYNRDYVKLNPSEKKEFDEGFTKCAVKCFEESTNDLTKLKERLLAFVKDI</sequence>
<dbReference type="Proteomes" id="UP000887561">
    <property type="component" value="Unplaced"/>
</dbReference>
<proteinExistence type="predicted"/>